<name>A0AA88WXJ4_9ASTE</name>
<comment type="subcellular location">
    <subcellularLocation>
        <location evidence="1 6">Nucleus</location>
        <location evidence="1 6">Nucleolus</location>
    </subcellularLocation>
</comment>
<protein>
    <recommendedName>
        <fullName evidence="6">Nucleolar GTP-binding protein 1</fullName>
    </recommendedName>
</protein>
<dbReference type="Pfam" id="PF08155">
    <property type="entry name" value="NOGCT"/>
    <property type="match status" value="1"/>
</dbReference>
<dbReference type="CDD" id="cd01897">
    <property type="entry name" value="NOG"/>
    <property type="match status" value="1"/>
</dbReference>
<dbReference type="InterPro" id="IPR041623">
    <property type="entry name" value="NOG1_N"/>
</dbReference>
<sequence length="668" mass="76486">MVQYNFKKITVVPTGKDFIDIILSRTQRQTPTVVHKGYAISRIRQFYMRKVKYTQTNFHEKLSTIIEEFPRLDDIHPFYGDLLHVLYNKDHYKLALGQINTARNLIGKISKDYVKLLKYADSLYRCKTLKVAALGRMCTVTKRIGPSLAYLEQIRQHMARLPSIDPNTRTILICGYPNVGKSSFINKITRADVDVQPYAFTTKSLFVGHTDYKYLRYQVIDTPGILDRPFEDRNIIEMCSITALAHLRAAVLFFLDISGSCGYSIAQQAALFHSIKSLFMNKPLIIVCNKTDLQPLDGIPEEDMKLVLEMKAEAMKTVIGQGGEATNDEGVLLTMSTLTEDGVISVKNAACERLLNQRVELKMKSKKINDCLNRFHVAIPKPRDQKERPPSIPQAVLEAKAKEAAEKEKKKLERDLENDNGGAGVYSASLKKHYLLANDEWKEDIMPEIFDGHNVYDFVDPDILQRLEELEREEEGREVSEDDVDMDNEMAPEEKKALAVIRKKKSLLIQEHRIKKSTAESRPTVPRKFDKERKFTSKRMGRQLSALGLDPTLAINRARSKSRGRKRERSVDREDDAMDMDVDQKPNKKLRMRSSSRSRSTSRPPHEVVPGEGYRDSAQKMKAIKWAKNSSKKRNKEARRGEADRVIPTLRPKHLFSGKRSTGKTDRR</sequence>
<dbReference type="InterPro" id="IPR027417">
    <property type="entry name" value="P-loop_NTPase"/>
</dbReference>
<evidence type="ECO:0000256" key="1">
    <source>
        <dbReference type="ARBA" id="ARBA00004604"/>
    </source>
</evidence>
<evidence type="ECO:0000256" key="5">
    <source>
        <dbReference type="ARBA" id="ARBA00023242"/>
    </source>
</evidence>
<dbReference type="GO" id="GO:0005730">
    <property type="term" value="C:nucleolus"/>
    <property type="evidence" value="ECO:0007669"/>
    <property type="project" value="UniProtKB-SubCell"/>
</dbReference>
<dbReference type="InterPro" id="IPR031167">
    <property type="entry name" value="G_OBG"/>
</dbReference>
<dbReference type="Pfam" id="PF17835">
    <property type="entry name" value="NOG1_N"/>
    <property type="match status" value="1"/>
</dbReference>
<evidence type="ECO:0000313" key="10">
    <source>
        <dbReference type="EMBL" id="KAK3033008.1"/>
    </source>
</evidence>
<comment type="function">
    <text evidence="6">Involved in the biogenesis of the 60S ribosomal subunit.</text>
</comment>
<dbReference type="InterPro" id="IPR006073">
    <property type="entry name" value="GTP-bd"/>
</dbReference>
<keyword evidence="2 6" id="KW-0690">Ribosome biogenesis</keyword>
<keyword evidence="4" id="KW-0342">GTP-binding</keyword>
<dbReference type="EMBL" id="JAVXUP010000247">
    <property type="protein sequence ID" value="KAK3033008.1"/>
    <property type="molecule type" value="Genomic_DNA"/>
</dbReference>
<evidence type="ECO:0000256" key="7">
    <source>
        <dbReference type="SAM" id="Coils"/>
    </source>
</evidence>
<feature type="coiled-coil region" evidence="7">
    <location>
        <begin position="395"/>
        <end position="422"/>
    </location>
</feature>
<feature type="compositionally biased region" description="Basic residues" evidence="8">
    <location>
        <begin position="622"/>
        <end position="637"/>
    </location>
</feature>
<dbReference type="PRINTS" id="PR00326">
    <property type="entry name" value="GTP1OBG"/>
</dbReference>
<evidence type="ECO:0000313" key="11">
    <source>
        <dbReference type="Proteomes" id="UP001188597"/>
    </source>
</evidence>
<evidence type="ECO:0000256" key="3">
    <source>
        <dbReference type="ARBA" id="ARBA00022741"/>
    </source>
</evidence>
<evidence type="ECO:0000256" key="8">
    <source>
        <dbReference type="SAM" id="MobiDB-lite"/>
    </source>
</evidence>
<proteinExistence type="inferred from homology"/>
<dbReference type="GO" id="GO:0042254">
    <property type="term" value="P:ribosome biogenesis"/>
    <property type="evidence" value="ECO:0007669"/>
    <property type="project" value="UniProtKB-KW"/>
</dbReference>
<dbReference type="InterPro" id="IPR010674">
    <property type="entry name" value="NOG1_Rossman_fold_dom"/>
</dbReference>
<evidence type="ECO:0000256" key="2">
    <source>
        <dbReference type="ARBA" id="ARBA00022517"/>
    </source>
</evidence>
<organism evidence="10 11">
    <name type="scientific">Escallonia herrerae</name>
    <dbReference type="NCBI Taxonomy" id="1293975"/>
    <lineage>
        <taxon>Eukaryota</taxon>
        <taxon>Viridiplantae</taxon>
        <taxon>Streptophyta</taxon>
        <taxon>Embryophyta</taxon>
        <taxon>Tracheophyta</taxon>
        <taxon>Spermatophyta</taxon>
        <taxon>Magnoliopsida</taxon>
        <taxon>eudicotyledons</taxon>
        <taxon>Gunneridae</taxon>
        <taxon>Pentapetalae</taxon>
        <taxon>asterids</taxon>
        <taxon>campanulids</taxon>
        <taxon>Escalloniales</taxon>
        <taxon>Escalloniaceae</taxon>
        <taxon>Escallonia</taxon>
    </lineage>
</organism>
<dbReference type="SUPFAM" id="SSF52540">
    <property type="entry name" value="P-loop containing nucleoside triphosphate hydrolases"/>
    <property type="match status" value="1"/>
</dbReference>
<dbReference type="PIRSF" id="PIRSF038919">
    <property type="entry name" value="NOG1"/>
    <property type="match status" value="1"/>
</dbReference>
<comment type="caution">
    <text evidence="10">The sequence shown here is derived from an EMBL/GenBank/DDBJ whole genome shotgun (WGS) entry which is preliminary data.</text>
</comment>
<dbReference type="AlphaFoldDB" id="A0AA88WXJ4"/>
<feature type="compositionally biased region" description="Basic residues" evidence="8">
    <location>
        <begin position="587"/>
        <end position="596"/>
    </location>
</feature>
<dbReference type="InterPro" id="IPR024926">
    <property type="entry name" value="NOG1"/>
</dbReference>
<keyword evidence="5 6" id="KW-0539">Nucleus</keyword>
<dbReference type="FunFam" id="1.20.120.1190:FF:000001">
    <property type="entry name" value="Nucleolar GTP-binding protein 1"/>
    <property type="match status" value="1"/>
</dbReference>
<gene>
    <name evidence="10" type="ORF">RJ639_037137</name>
</gene>
<keyword evidence="7" id="KW-0175">Coiled coil</keyword>
<dbReference type="PANTHER" id="PTHR45759">
    <property type="entry name" value="NUCLEOLAR GTP-BINDING PROTEIN 1"/>
    <property type="match status" value="1"/>
</dbReference>
<feature type="compositionally biased region" description="Basic residues" evidence="8">
    <location>
        <begin position="558"/>
        <end position="568"/>
    </location>
</feature>
<dbReference type="Gene3D" id="1.20.120.1190">
    <property type="match status" value="1"/>
</dbReference>
<dbReference type="Pfam" id="PF06858">
    <property type="entry name" value="NOG1"/>
    <property type="match status" value="1"/>
</dbReference>
<feature type="domain" description="OBG-type G" evidence="9">
    <location>
        <begin position="169"/>
        <end position="355"/>
    </location>
</feature>
<dbReference type="Gene3D" id="3.40.50.300">
    <property type="entry name" value="P-loop containing nucleotide triphosphate hydrolases"/>
    <property type="match status" value="1"/>
</dbReference>
<keyword evidence="11" id="KW-1185">Reference proteome</keyword>
<feature type="region of interest" description="Disordered" evidence="8">
    <location>
        <begin position="514"/>
        <end position="668"/>
    </location>
</feature>
<evidence type="ECO:0000256" key="4">
    <source>
        <dbReference type="ARBA" id="ARBA00023134"/>
    </source>
</evidence>
<evidence type="ECO:0000256" key="6">
    <source>
        <dbReference type="PIRNR" id="PIRNR038919"/>
    </source>
</evidence>
<dbReference type="Proteomes" id="UP001188597">
    <property type="component" value="Unassembled WGS sequence"/>
</dbReference>
<dbReference type="GO" id="GO:0005525">
    <property type="term" value="F:GTP binding"/>
    <property type="evidence" value="ECO:0007669"/>
    <property type="project" value="UniProtKB-KW"/>
</dbReference>
<comment type="similarity">
    <text evidence="6">Belongs to the TRAFAC class OBG-HflX-like GTPase superfamily. OBG GTPase family. NOG subfamily.</text>
</comment>
<accession>A0AA88WXJ4</accession>
<dbReference type="FunFam" id="3.40.50.300:FF:000496">
    <property type="entry name" value="Nucleolar GTP-binding protein 1"/>
    <property type="match status" value="1"/>
</dbReference>
<reference evidence="10" key="1">
    <citation type="submission" date="2022-12" db="EMBL/GenBank/DDBJ databases">
        <title>Draft genome assemblies for two species of Escallonia (Escalloniales).</title>
        <authorList>
            <person name="Chanderbali A."/>
            <person name="Dervinis C."/>
            <person name="Anghel I."/>
            <person name="Soltis D."/>
            <person name="Soltis P."/>
            <person name="Zapata F."/>
        </authorList>
    </citation>
    <scope>NUCLEOTIDE SEQUENCE</scope>
    <source>
        <strain evidence="10">UCBG64.0493</strain>
        <tissue evidence="10">Leaf</tissue>
    </source>
</reference>
<keyword evidence="3" id="KW-0547">Nucleotide-binding</keyword>
<dbReference type="InterPro" id="IPR012973">
    <property type="entry name" value="NOG_C"/>
</dbReference>
<evidence type="ECO:0000259" key="9">
    <source>
        <dbReference type="PROSITE" id="PS51710"/>
    </source>
</evidence>
<dbReference type="PROSITE" id="PS51710">
    <property type="entry name" value="G_OBG"/>
    <property type="match status" value="1"/>
</dbReference>